<keyword evidence="3" id="KW-1185">Reference proteome</keyword>
<dbReference type="SUPFAM" id="SSF54909">
    <property type="entry name" value="Dimeric alpha+beta barrel"/>
    <property type="match status" value="1"/>
</dbReference>
<dbReference type="GO" id="GO:0004497">
    <property type="term" value="F:monooxygenase activity"/>
    <property type="evidence" value="ECO:0007669"/>
    <property type="project" value="UniProtKB-KW"/>
</dbReference>
<dbReference type="AlphaFoldDB" id="A0A6I3XA37"/>
<dbReference type="InterPro" id="IPR011008">
    <property type="entry name" value="Dimeric_a/b-barrel"/>
</dbReference>
<dbReference type="InterPro" id="IPR007138">
    <property type="entry name" value="ABM_dom"/>
</dbReference>
<dbReference type="Pfam" id="PF03992">
    <property type="entry name" value="ABM"/>
    <property type="match status" value="1"/>
</dbReference>
<proteinExistence type="predicted"/>
<dbReference type="RefSeq" id="WP_155708503.1">
    <property type="nucleotide sequence ID" value="NZ_BMWU01000028.1"/>
</dbReference>
<dbReference type="PANTHER" id="PTHR37811:SF2">
    <property type="entry name" value="ABM DOMAIN-CONTAINING PROTEIN"/>
    <property type="match status" value="1"/>
</dbReference>
<dbReference type="PROSITE" id="PS51725">
    <property type="entry name" value="ABM"/>
    <property type="match status" value="1"/>
</dbReference>
<organism evidence="2 3">
    <name type="scientific">Pseudoduganella dura</name>
    <dbReference type="NCBI Taxonomy" id="321982"/>
    <lineage>
        <taxon>Bacteria</taxon>
        <taxon>Pseudomonadati</taxon>
        <taxon>Pseudomonadota</taxon>
        <taxon>Betaproteobacteria</taxon>
        <taxon>Burkholderiales</taxon>
        <taxon>Oxalobacteraceae</taxon>
        <taxon>Telluria group</taxon>
        <taxon>Pseudoduganella</taxon>
    </lineage>
</organism>
<dbReference type="PANTHER" id="PTHR37811">
    <property type="entry name" value="BLL5343 PROTEIN"/>
    <property type="match status" value="1"/>
</dbReference>
<name>A0A6I3XA37_9BURK</name>
<dbReference type="OrthoDB" id="9797060at2"/>
<comment type="caution">
    <text evidence="2">The sequence shown here is derived from an EMBL/GenBank/DDBJ whole genome shotgun (WGS) entry which is preliminary data.</text>
</comment>
<protein>
    <submittedName>
        <fullName evidence="2">Antibiotic biosynthesis monooxygenase</fullName>
    </submittedName>
</protein>
<evidence type="ECO:0000259" key="1">
    <source>
        <dbReference type="PROSITE" id="PS51725"/>
    </source>
</evidence>
<sequence length="114" mass="13028">MIAVIFEVTPHPEHRQAYLDRAASLRPLLERIDGFISVERFQSLADPGKLLSLSVFRDESALEQWRDIEAHRAAQKAGRDALFADYRLRIAAVMRDYGMHERAEAPPDLRARNG</sequence>
<keyword evidence="2" id="KW-0560">Oxidoreductase</keyword>
<dbReference type="Proteomes" id="UP000431684">
    <property type="component" value="Unassembled WGS sequence"/>
</dbReference>
<keyword evidence="2" id="KW-0503">Monooxygenase</keyword>
<evidence type="ECO:0000313" key="3">
    <source>
        <dbReference type="Proteomes" id="UP000431684"/>
    </source>
</evidence>
<dbReference type="InterPro" id="IPR052936">
    <property type="entry name" value="Jasmonate_Hydroxylase-like"/>
</dbReference>
<accession>A0A6I3XA37</accession>
<reference evidence="2 3" key="1">
    <citation type="submission" date="2019-11" db="EMBL/GenBank/DDBJ databases">
        <title>Draft Genome Sequences of Six Type Strains of the Genus Massilia.</title>
        <authorList>
            <person name="Miess H."/>
            <person name="Frediansyah A."/>
            <person name="Goeker M."/>
            <person name="Gross H."/>
        </authorList>
    </citation>
    <scope>NUCLEOTIDE SEQUENCE [LARGE SCALE GENOMIC DNA]</scope>
    <source>
        <strain evidence="2 3">DSM 17513</strain>
    </source>
</reference>
<feature type="domain" description="ABM" evidence="1">
    <location>
        <begin position="2"/>
        <end position="90"/>
    </location>
</feature>
<dbReference type="EMBL" id="WNWM01000002">
    <property type="protein sequence ID" value="MUI12576.1"/>
    <property type="molecule type" value="Genomic_DNA"/>
</dbReference>
<evidence type="ECO:0000313" key="2">
    <source>
        <dbReference type="EMBL" id="MUI12576.1"/>
    </source>
</evidence>
<gene>
    <name evidence="2" type="ORF">GJV26_08850</name>
</gene>
<dbReference type="Gene3D" id="3.30.70.100">
    <property type="match status" value="1"/>
</dbReference>